<dbReference type="InterPro" id="IPR014925">
    <property type="entry name" value="CGGC_dom"/>
</dbReference>
<protein>
    <submittedName>
        <fullName evidence="2">CGGC domain-containing protein</fullName>
    </submittedName>
</protein>
<gene>
    <name evidence="2" type="ORF">Ami103574_09445</name>
</gene>
<dbReference type="Pfam" id="PF08821">
    <property type="entry name" value="CGGC"/>
    <property type="match status" value="1"/>
</dbReference>
<proteinExistence type="predicted"/>
<dbReference type="EMBL" id="CP048649">
    <property type="protein sequence ID" value="QIB69540.1"/>
    <property type="molecule type" value="Genomic_DNA"/>
</dbReference>
<name>A0A858BXB7_9FIRM</name>
<accession>A0A858BXB7</accession>
<dbReference type="RefSeq" id="WP_163066783.1">
    <property type="nucleotide sequence ID" value="NZ_CP048649.1"/>
</dbReference>
<reference evidence="2 3" key="1">
    <citation type="submission" date="2020-02" db="EMBL/GenBank/DDBJ databases">
        <authorList>
            <person name="Kim Y.B."/>
            <person name="Roh S.W."/>
        </authorList>
    </citation>
    <scope>NUCLEOTIDE SEQUENCE [LARGE SCALE GENOMIC DNA]</scope>
    <source>
        <strain evidence="2 3">DSM 103574</strain>
    </source>
</reference>
<sequence>METKYVIVIQCDIVRRRCSGFACTNTFYNREDSFKDKDYDENVRYIPMTCGGCCGAGLASLLEHFSKRSAKQNGLKKEEVVVHLSSCMVTENYHHDRCPHIDYIKALVKKKGYSRIVEGTYISQSAEKKRAAGIYKTY</sequence>
<dbReference type="Proteomes" id="UP000466848">
    <property type="component" value="Chromosome"/>
</dbReference>
<feature type="domain" description="CGGC" evidence="1">
    <location>
        <begin position="5"/>
        <end position="121"/>
    </location>
</feature>
<dbReference type="AlphaFoldDB" id="A0A858BXB7"/>
<evidence type="ECO:0000313" key="2">
    <source>
        <dbReference type="EMBL" id="QIB69540.1"/>
    </source>
</evidence>
<keyword evidence="3" id="KW-1185">Reference proteome</keyword>
<evidence type="ECO:0000313" key="3">
    <source>
        <dbReference type="Proteomes" id="UP000466848"/>
    </source>
</evidence>
<dbReference type="KEGG" id="abut:Ami103574_09445"/>
<organism evidence="2 3">
    <name type="scientific">Aminipila butyrica</name>
    <dbReference type="NCBI Taxonomy" id="433296"/>
    <lineage>
        <taxon>Bacteria</taxon>
        <taxon>Bacillati</taxon>
        <taxon>Bacillota</taxon>
        <taxon>Clostridia</taxon>
        <taxon>Peptostreptococcales</taxon>
        <taxon>Anaerovoracaceae</taxon>
        <taxon>Aminipila</taxon>
    </lineage>
</organism>
<dbReference type="SMART" id="SM01078">
    <property type="entry name" value="CGGC"/>
    <property type="match status" value="1"/>
</dbReference>
<evidence type="ECO:0000259" key="1">
    <source>
        <dbReference type="SMART" id="SM01078"/>
    </source>
</evidence>